<reference evidence="1 2" key="1">
    <citation type="submission" date="2020-08" db="EMBL/GenBank/DDBJ databases">
        <title>Pseudomonas sp. nov.</title>
        <authorList>
            <person name="Gieschler S."/>
            <person name="Fiedler G."/>
            <person name="Brinks E."/>
            <person name="Boehnlein C."/>
            <person name="Franz C.M.A.P."/>
            <person name="Kabisch J."/>
        </authorList>
    </citation>
    <scope>NUCLEOTIDE SEQUENCE [LARGE SCALE GENOMIC DNA]</scope>
    <source>
        <strain evidence="1 2">MBT-1</strain>
    </source>
</reference>
<evidence type="ECO:0000313" key="1">
    <source>
        <dbReference type="EMBL" id="MBC2692604.1"/>
    </source>
</evidence>
<dbReference type="AlphaFoldDB" id="A0A7X1L009"/>
<sequence length="171" mass="18444">MVKTVTADPMPVIGFTYITGAVPTAVISQTFRAWTNSYGAVAAVMSDGQCLGLKPGEFEVCTWHDATPQKPIYLSGPMTGLVDLNFPAFHAMAARLRAAGHAVINPAEIDHPTKDWSDCLRRDIVALMECYTLATLSGWEHSKGARLEVIIAERLGMTVVSAHDLLSTEAV</sequence>
<dbReference type="Proteomes" id="UP000526003">
    <property type="component" value="Unassembled WGS sequence"/>
</dbReference>
<comment type="caution">
    <text evidence="1">The sequence shown here is derived from an EMBL/GenBank/DDBJ whole genome shotgun (WGS) entry which is preliminary data.</text>
</comment>
<name>A0A7X1L009_9PSED</name>
<evidence type="ECO:0000313" key="2">
    <source>
        <dbReference type="Proteomes" id="UP000526003"/>
    </source>
</evidence>
<protein>
    <submittedName>
        <fullName evidence="1">DUF4406 domain-containing protein</fullName>
    </submittedName>
</protein>
<dbReference type="Pfam" id="PF14359">
    <property type="entry name" value="DUF4406"/>
    <property type="match status" value="1"/>
</dbReference>
<dbReference type="EMBL" id="JACMYG010000030">
    <property type="protein sequence ID" value="MBC2692604.1"/>
    <property type="molecule type" value="Genomic_DNA"/>
</dbReference>
<dbReference type="InterPro" id="IPR025518">
    <property type="entry name" value="DUF4406"/>
</dbReference>
<keyword evidence="2" id="KW-1185">Reference proteome</keyword>
<dbReference type="SUPFAM" id="SSF52309">
    <property type="entry name" value="N-(deoxy)ribosyltransferase-like"/>
    <property type="match status" value="1"/>
</dbReference>
<accession>A0A7X1L009</accession>
<proteinExistence type="predicted"/>
<gene>
    <name evidence="1" type="ORF">H7995_22700</name>
</gene>
<organism evidence="1 2">
    <name type="scientific">Pseudomonas kielensis</name>
    <dbReference type="NCBI Taxonomy" id="2762577"/>
    <lineage>
        <taxon>Bacteria</taxon>
        <taxon>Pseudomonadati</taxon>
        <taxon>Pseudomonadota</taxon>
        <taxon>Gammaproteobacteria</taxon>
        <taxon>Pseudomonadales</taxon>
        <taxon>Pseudomonadaceae</taxon>
        <taxon>Pseudomonas</taxon>
    </lineage>
</organism>
<dbReference type="Gene3D" id="3.40.50.10400">
    <property type="entry name" value="Hypothetical protein PA1492"/>
    <property type="match status" value="1"/>
</dbReference>